<dbReference type="Gene3D" id="2.40.128.20">
    <property type="match status" value="1"/>
</dbReference>
<accession>A0A6J1MDS3</accession>
<dbReference type="KEGG" id="dhe:111604880"/>
<reference evidence="3" key="1">
    <citation type="submission" date="2025-08" db="UniProtKB">
        <authorList>
            <consortium name="RefSeq"/>
        </authorList>
    </citation>
    <scope>IDENTIFICATION</scope>
    <source>
        <strain evidence="3">15085-1641.00</strain>
        <tissue evidence="3">Whole body</tissue>
    </source>
</reference>
<proteinExistence type="predicted"/>
<keyword evidence="1" id="KW-0732">Signal</keyword>
<dbReference type="Proteomes" id="UP000504633">
    <property type="component" value="Unplaced"/>
</dbReference>
<evidence type="ECO:0000256" key="1">
    <source>
        <dbReference type="SAM" id="SignalP"/>
    </source>
</evidence>
<dbReference type="OMA" id="IAWEQQS"/>
<dbReference type="RefSeq" id="XP_023178885.1">
    <property type="nucleotide sequence ID" value="XM_023323117.2"/>
</dbReference>
<dbReference type="PROSITE" id="PS51257">
    <property type="entry name" value="PROKAR_LIPOPROTEIN"/>
    <property type="match status" value="1"/>
</dbReference>
<sequence>MAVQRLFVLLLALVSTGCAQYQRKIGGLRLFSCNREVRAKPLNLTAMSGYWYEAARVPNMDVMKCLNVSVPPTADIKLKLYLEYISTIHEEIRAVKQTVSFPWNNFTKNSIFQLNYRARKMNVTVTYKVVYSDPQLMTILCGYSSISPMPLFKLLTRQRKLDQNIIDIIQADADKMGIGSQIIWTEQSPDRCNAADHFTGEVSTIFLMIFLLSLFKWN</sequence>
<name>A0A6J1MDS3_DROHY</name>
<protein>
    <submittedName>
        <fullName evidence="3">Uncharacterized protein LOC111604880 isoform X1</fullName>
    </submittedName>
</protein>
<evidence type="ECO:0000313" key="2">
    <source>
        <dbReference type="Proteomes" id="UP000504633"/>
    </source>
</evidence>
<evidence type="ECO:0000313" key="3">
    <source>
        <dbReference type="RefSeq" id="XP_023178885.1"/>
    </source>
</evidence>
<gene>
    <name evidence="3" type="primary">LOC111604880</name>
</gene>
<feature type="signal peptide" evidence="1">
    <location>
        <begin position="1"/>
        <end position="19"/>
    </location>
</feature>
<organism evidence="2 3">
    <name type="scientific">Drosophila hydei</name>
    <name type="common">Fruit fly</name>
    <dbReference type="NCBI Taxonomy" id="7224"/>
    <lineage>
        <taxon>Eukaryota</taxon>
        <taxon>Metazoa</taxon>
        <taxon>Ecdysozoa</taxon>
        <taxon>Arthropoda</taxon>
        <taxon>Hexapoda</taxon>
        <taxon>Insecta</taxon>
        <taxon>Pterygota</taxon>
        <taxon>Neoptera</taxon>
        <taxon>Endopterygota</taxon>
        <taxon>Diptera</taxon>
        <taxon>Brachycera</taxon>
        <taxon>Muscomorpha</taxon>
        <taxon>Ephydroidea</taxon>
        <taxon>Drosophilidae</taxon>
        <taxon>Drosophila</taxon>
    </lineage>
</organism>
<keyword evidence="2" id="KW-1185">Reference proteome</keyword>
<dbReference type="OrthoDB" id="8032801at2759"/>
<feature type="chain" id="PRO_5027080236" evidence="1">
    <location>
        <begin position="20"/>
        <end position="218"/>
    </location>
</feature>
<dbReference type="AlphaFoldDB" id="A0A6J1MDS3"/>
<dbReference type="SUPFAM" id="SSF50814">
    <property type="entry name" value="Lipocalins"/>
    <property type="match status" value="1"/>
</dbReference>
<dbReference type="InterPro" id="IPR012674">
    <property type="entry name" value="Calycin"/>
</dbReference>
<dbReference type="GeneID" id="111604880"/>